<gene>
    <name evidence="7" type="ORF">SAMN05444167_2239</name>
</gene>
<feature type="transmembrane region" description="Helical" evidence="5">
    <location>
        <begin position="237"/>
        <end position="259"/>
    </location>
</feature>
<dbReference type="Pfam" id="PF01061">
    <property type="entry name" value="ABC2_membrane"/>
    <property type="match status" value="1"/>
</dbReference>
<keyword evidence="8" id="KW-1185">Reference proteome</keyword>
<keyword evidence="3 5" id="KW-1133">Transmembrane helix</keyword>
<evidence type="ECO:0000256" key="4">
    <source>
        <dbReference type="ARBA" id="ARBA00023136"/>
    </source>
</evidence>
<keyword evidence="5" id="KW-0813">Transport</keyword>
<evidence type="ECO:0000256" key="2">
    <source>
        <dbReference type="ARBA" id="ARBA00022692"/>
    </source>
</evidence>
<dbReference type="OrthoDB" id="63188at2"/>
<dbReference type="PANTHER" id="PTHR43229">
    <property type="entry name" value="NODULATION PROTEIN J"/>
    <property type="match status" value="1"/>
</dbReference>
<comment type="subcellular location">
    <subcellularLocation>
        <location evidence="5">Cell membrane</location>
        <topology evidence="5">Multi-pass membrane protein</topology>
    </subcellularLocation>
    <subcellularLocation>
        <location evidence="1">Membrane</location>
        <topology evidence="1">Multi-pass membrane protein</topology>
    </subcellularLocation>
</comment>
<feature type="transmembrane region" description="Helical" evidence="5">
    <location>
        <begin position="76"/>
        <end position="95"/>
    </location>
</feature>
<evidence type="ECO:0000313" key="7">
    <source>
        <dbReference type="EMBL" id="SDF38301.1"/>
    </source>
</evidence>
<dbReference type="InterPro" id="IPR013525">
    <property type="entry name" value="ABC2_TM"/>
</dbReference>
<comment type="similarity">
    <text evidence="5">Belongs to the ABC-2 integral membrane protein family.</text>
</comment>
<evidence type="ECO:0000256" key="5">
    <source>
        <dbReference type="RuleBase" id="RU361157"/>
    </source>
</evidence>
<feature type="transmembrane region" description="Helical" evidence="5">
    <location>
        <begin position="35"/>
        <end position="55"/>
    </location>
</feature>
<dbReference type="InterPro" id="IPR051784">
    <property type="entry name" value="Nod_factor_ABC_transporter"/>
</dbReference>
<protein>
    <recommendedName>
        <fullName evidence="5">Transport permease protein</fullName>
    </recommendedName>
</protein>
<dbReference type="PROSITE" id="PS51012">
    <property type="entry name" value="ABC_TM2"/>
    <property type="match status" value="1"/>
</dbReference>
<evidence type="ECO:0000256" key="3">
    <source>
        <dbReference type="ARBA" id="ARBA00022989"/>
    </source>
</evidence>
<keyword evidence="4 5" id="KW-0472">Membrane</keyword>
<dbReference type="InterPro" id="IPR000412">
    <property type="entry name" value="ABC_2_transport"/>
</dbReference>
<evidence type="ECO:0000256" key="1">
    <source>
        <dbReference type="ARBA" id="ARBA00004141"/>
    </source>
</evidence>
<dbReference type="PANTHER" id="PTHR43229:SF3">
    <property type="entry name" value="ABC-TYPE MULTIDRUG TRANSPORT SYSTEM, PERMEASE COMPONENT"/>
    <property type="match status" value="1"/>
</dbReference>
<organism evidence="7 8">
    <name type="scientific">Terriglobus roseus</name>
    <dbReference type="NCBI Taxonomy" id="392734"/>
    <lineage>
        <taxon>Bacteria</taxon>
        <taxon>Pseudomonadati</taxon>
        <taxon>Acidobacteriota</taxon>
        <taxon>Terriglobia</taxon>
        <taxon>Terriglobales</taxon>
        <taxon>Acidobacteriaceae</taxon>
        <taxon>Terriglobus</taxon>
    </lineage>
</organism>
<dbReference type="RefSeq" id="WP_083345206.1">
    <property type="nucleotide sequence ID" value="NZ_LT629690.1"/>
</dbReference>
<dbReference type="GO" id="GO:0140359">
    <property type="term" value="F:ABC-type transporter activity"/>
    <property type="evidence" value="ECO:0007669"/>
    <property type="project" value="InterPro"/>
</dbReference>
<dbReference type="GO" id="GO:0043190">
    <property type="term" value="C:ATP-binding cassette (ABC) transporter complex"/>
    <property type="evidence" value="ECO:0007669"/>
    <property type="project" value="InterPro"/>
</dbReference>
<feature type="transmembrane region" description="Helical" evidence="5">
    <location>
        <begin position="154"/>
        <end position="174"/>
    </location>
</feature>
<sequence length="266" mass="28444">MSTTATLPIVSASAPSAFRVFLTEIRYEVLRALRTRAFSLSAVGFPIMFYCLFGLMMNRNQTIGAVDVTKYLLGGYSIFGSLGAAIFGIGVGVALDRSAGWLELKQASPMPPLAYVLSKGCMAVAFSLIIVSILTILGIAFGHVHITLSEYLRIMGIAALAAVPFSCLGLALAFLVPPTAAGGIANLVYLPMSFLSGLWVPLKFLPHALQVIAPVFPTYHLAQMMYATLGAPSEGTFMTHILGLLGFTLIMLGITWLAYQRRADNA</sequence>
<name>A0A1G7KMF0_9BACT</name>
<dbReference type="PIRSF" id="PIRSF006648">
    <property type="entry name" value="DrrB"/>
    <property type="match status" value="1"/>
</dbReference>
<keyword evidence="5" id="KW-1003">Cell membrane</keyword>
<proteinExistence type="inferred from homology"/>
<evidence type="ECO:0000259" key="6">
    <source>
        <dbReference type="PROSITE" id="PS51012"/>
    </source>
</evidence>
<dbReference type="EMBL" id="LT629690">
    <property type="protein sequence ID" value="SDF38301.1"/>
    <property type="molecule type" value="Genomic_DNA"/>
</dbReference>
<accession>A0A1G7KMF0</accession>
<reference evidence="7 8" key="1">
    <citation type="submission" date="2016-10" db="EMBL/GenBank/DDBJ databases">
        <authorList>
            <person name="de Groot N.N."/>
        </authorList>
    </citation>
    <scope>NUCLEOTIDE SEQUENCE [LARGE SCALE GENOMIC DNA]</scope>
    <source>
        <strain evidence="7 8">GAS232</strain>
    </source>
</reference>
<feature type="transmembrane region" description="Helical" evidence="5">
    <location>
        <begin position="180"/>
        <end position="199"/>
    </location>
</feature>
<dbReference type="InterPro" id="IPR047817">
    <property type="entry name" value="ABC2_TM_bact-type"/>
</dbReference>
<feature type="transmembrane region" description="Helical" evidence="5">
    <location>
        <begin position="115"/>
        <end position="142"/>
    </location>
</feature>
<dbReference type="Proteomes" id="UP000182427">
    <property type="component" value="Chromosome I"/>
</dbReference>
<feature type="domain" description="ABC transmembrane type-2" evidence="6">
    <location>
        <begin position="37"/>
        <end position="262"/>
    </location>
</feature>
<dbReference type="AlphaFoldDB" id="A0A1G7KMF0"/>
<evidence type="ECO:0000313" key="8">
    <source>
        <dbReference type="Proteomes" id="UP000182427"/>
    </source>
</evidence>
<keyword evidence="2 5" id="KW-0812">Transmembrane</keyword>